<dbReference type="Proteomes" id="UP001252243">
    <property type="component" value="Unassembled WGS sequence"/>
</dbReference>
<proteinExistence type="predicted"/>
<sequence length="79" mass="8238">MSEPQENYSAEAEASSTDPHDWGRAMALAVTRLAEQIAPADSEDIHAALVGKDLRLKIRDDSAGVIITVSTASASGPSS</sequence>
<feature type="region of interest" description="Disordered" evidence="1">
    <location>
        <begin position="1"/>
        <end position="21"/>
    </location>
</feature>
<evidence type="ECO:0008006" key="4">
    <source>
        <dbReference type="Google" id="ProtNLM"/>
    </source>
</evidence>
<evidence type="ECO:0000313" key="2">
    <source>
        <dbReference type="EMBL" id="MDR7082063.1"/>
    </source>
</evidence>
<evidence type="ECO:0000256" key="1">
    <source>
        <dbReference type="SAM" id="MobiDB-lite"/>
    </source>
</evidence>
<dbReference type="RefSeq" id="WP_310052074.1">
    <property type="nucleotide sequence ID" value="NZ_JAVDVQ010000004.1"/>
</dbReference>
<name>A0ABU1UA67_9MICC</name>
<reference evidence="2 3" key="1">
    <citation type="submission" date="2023-07" db="EMBL/GenBank/DDBJ databases">
        <title>Sorghum-associated microbial communities from plants grown in Nebraska, USA.</title>
        <authorList>
            <person name="Schachtman D."/>
        </authorList>
    </citation>
    <scope>NUCLEOTIDE SEQUENCE [LARGE SCALE GENOMIC DNA]</scope>
    <source>
        <strain evidence="2 3">BE167</strain>
    </source>
</reference>
<protein>
    <recommendedName>
        <fullName evidence="4">Halobacterial output domain-containing protein</fullName>
    </recommendedName>
</protein>
<accession>A0ABU1UA67</accession>
<gene>
    <name evidence="2" type="ORF">J2X01_001348</name>
</gene>
<comment type="caution">
    <text evidence="2">The sequence shown here is derived from an EMBL/GenBank/DDBJ whole genome shotgun (WGS) entry which is preliminary data.</text>
</comment>
<evidence type="ECO:0000313" key="3">
    <source>
        <dbReference type="Proteomes" id="UP001252243"/>
    </source>
</evidence>
<keyword evidence="3" id="KW-1185">Reference proteome</keyword>
<dbReference type="EMBL" id="JAVDVQ010000004">
    <property type="protein sequence ID" value="MDR7082063.1"/>
    <property type="molecule type" value="Genomic_DNA"/>
</dbReference>
<organism evidence="2 3">
    <name type="scientific">Arthrobacter ginsengisoli</name>
    <dbReference type="NCBI Taxonomy" id="1356565"/>
    <lineage>
        <taxon>Bacteria</taxon>
        <taxon>Bacillati</taxon>
        <taxon>Actinomycetota</taxon>
        <taxon>Actinomycetes</taxon>
        <taxon>Micrococcales</taxon>
        <taxon>Micrococcaceae</taxon>
        <taxon>Arthrobacter</taxon>
    </lineage>
</organism>